<dbReference type="Gene3D" id="3.30.70.100">
    <property type="match status" value="2"/>
</dbReference>
<feature type="domain" description="HMA" evidence="2">
    <location>
        <begin position="23"/>
        <end position="86"/>
    </location>
</feature>
<organism evidence="3 4">
    <name type="scientific">Saponaria officinalis</name>
    <name type="common">Common soapwort</name>
    <name type="synonym">Lychnis saponaria</name>
    <dbReference type="NCBI Taxonomy" id="3572"/>
    <lineage>
        <taxon>Eukaryota</taxon>
        <taxon>Viridiplantae</taxon>
        <taxon>Streptophyta</taxon>
        <taxon>Embryophyta</taxon>
        <taxon>Tracheophyta</taxon>
        <taxon>Spermatophyta</taxon>
        <taxon>Magnoliopsida</taxon>
        <taxon>eudicotyledons</taxon>
        <taxon>Gunneridae</taxon>
        <taxon>Pentapetalae</taxon>
        <taxon>Caryophyllales</taxon>
        <taxon>Caryophyllaceae</taxon>
        <taxon>Caryophylleae</taxon>
        <taxon>Saponaria</taxon>
    </lineage>
</organism>
<proteinExistence type="predicted"/>
<dbReference type="Pfam" id="PF00403">
    <property type="entry name" value="HMA"/>
    <property type="match status" value="2"/>
</dbReference>
<dbReference type="GO" id="GO:0046872">
    <property type="term" value="F:metal ion binding"/>
    <property type="evidence" value="ECO:0007669"/>
    <property type="project" value="InterPro"/>
</dbReference>
<dbReference type="SUPFAM" id="SSF55008">
    <property type="entry name" value="HMA, heavy metal-associated domain"/>
    <property type="match status" value="2"/>
</dbReference>
<dbReference type="CDD" id="cd00371">
    <property type="entry name" value="HMA"/>
    <property type="match status" value="2"/>
</dbReference>
<dbReference type="PANTHER" id="PTHR46413">
    <property type="entry name" value="HEAVY METAL-ASSOCIATED ISOPRENYLATED PLANT PROTEIN 6"/>
    <property type="match status" value="1"/>
</dbReference>
<dbReference type="PANTHER" id="PTHR46413:SF1">
    <property type="entry name" value="HEAVY METAL-ASSOCIATED ISOPRENYLATED PLANT PROTEIN 6"/>
    <property type="match status" value="1"/>
</dbReference>
<feature type="domain" description="HMA" evidence="2">
    <location>
        <begin position="144"/>
        <end position="215"/>
    </location>
</feature>
<keyword evidence="4" id="KW-1185">Reference proteome</keyword>
<feature type="compositionally biased region" description="Basic and acidic residues" evidence="1">
    <location>
        <begin position="1"/>
        <end position="20"/>
    </location>
</feature>
<dbReference type="InterPro" id="IPR044594">
    <property type="entry name" value="HIPP01/3/5/6"/>
</dbReference>
<dbReference type="PROSITE" id="PS50846">
    <property type="entry name" value="HMA_2"/>
    <property type="match status" value="2"/>
</dbReference>
<dbReference type="InterPro" id="IPR036163">
    <property type="entry name" value="HMA_dom_sf"/>
</dbReference>
<feature type="compositionally biased region" description="Basic and acidic residues" evidence="1">
    <location>
        <begin position="210"/>
        <end position="254"/>
    </location>
</feature>
<accession>A0AAW1LFA6</accession>
<feature type="region of interest" description="Disordered" evidence="1">
    <location>
        <begin position="80"/>
        <end position="145"/>
    </location>
</feature>
<dbReference type="AlphaFoldDB" id="A0AAW1LFA6"/>
<feature type="region of interest" description="Disordered" evidence="1">
    <location>
        <begin position="210"/>
        <end position="268"/>
    </location>
</feature>
<evidence type="ECO:0000259" key="2">
    <source>
        <dbReference type="PROSITE" id="PS50846"/>
    </source>
</evidence>
<dbReference type="EMBL" id="JBDFQZ010000004">
    <property type="protein sequence ID" value="KAK9733374.1"/>
    <property type="molecule type" value="Genomic_DNA"/>
</dbReference>
<feature type="region of interest" description="Disordered" evidence="1">
    <location>
        <begin position="1"/>
        <end position="22"/>
    </location>
</feature>
<comment type="caution">
    <text evidence="3">The sequence shown here is derived from an EMBL/GenBank/DDBJ whole genome shotgun (WGS) entry which is preliminary data.</text>
</comment>
<dbReference type="Proteomes" id="UP001443914">
    <property type="component" value="Unassembled WGS sequence"/>
</dbReference>
<evidence type="ECO:0000313" key="4">
    <source>
        <dbReference type="Proteomes" id="UP001443914"/>
    </source>
</evidence>
<name>A0AAW1LFA6_SAPOF</name>
<sequence length="326" mass="36195">MGEKQEKEKKNDEGEKKNDDGGVITVVLKLDMHCEGCAKKVRKSIRNFPGVESLKTDCATNKMTVTGKVNPIKIKERVEEKTKKTVELVSPQPPKAVKEGGNGGGSGEKKSGDKKLDEKKLEGKIDEKKSEDKKEKEKPKEPTVSTVQLKTRVHCEGCANKIKRIVSKCDGVQDVNVDLQKDLIIAKGTMNMTDLLPYLNSKLKRTVELAPTKKDDASGGDKKPKEGDSKSEKPKESGGEKKETGGEEKKKGDTNTDTNTNNTSRIEVSKMEYSPFSYDYGYAPIYDPRQQGQGYGHQVMEYWNAPEYSHPPQMFSDENPNACSVM</sequence>
<gene>
    <name evidence="3" type="ORF">RND81_04G063600</name>
</gene>
<dbReference type="InterPro" id="IPR006121">
    <property type="entry name" value="HMA_dom"/>
</dbReference>
<evidence type="ECO:0000313" key="3">
    <source>
        <dbReference type="EMBL" id="KAK9733374.1"/>
    </source>
</evidence>
<feature type="compositionally biased region" description="Basic and acidic residues" evidence="1">
    <location>
        <begin position="107"/>
        <end position="141"/>
    </location>
</feature>
<evidence type="ECO:0000256" key="1">
    <source>
        <dbReference type="SAM" id="MobiDB-lite"/>
    </source>
</evidence>
<protein>
    <recommendedName>
        <fullName evidence="2">HMA domain-containing protein</fullName>
    </recommendedName>
</protein>
<reference evidence="3" key="1">
    <citation type="submission" date="2024-03" db="EMBL/GenBank/DDBJ databases">
        <title>WGS assembly of Saponaria officinalis var. Norfolk2.</title>
        <authorList>
            <person name="Jenkins J."/>
            <person name="Shu S."/>
            <person name="Grimwood J."/>
            <person name="Barry K."/>
            <person name="Goodstein D."/>
            <person name="Schmutz J."/>
            <person name="Leebens-Mack J."/>
            <person name="Osbourn A."/>
        </authorList>
    </citation>
    <scope>NUCLEOTIDE SEQUENCE [LARGE SCALE GENOMIC DNA]</scope>
    <source>
        <strain evidence="3">JIC</strain>
    </source>
</reference>